<feature type="compositionally biased region" description="Polar residues" evidence="2">
    <location>
        <begin position="680"/>
        <end position="691"/>
    </location>
</feature>
<dbReference type="Proteomes" id="UP000777482">
    <property type="component" value="Unassembled WGS sequence"/>
</dbReference>
<dbReference type="PIRSF" id="PIRSF005715">
    <property type="entry name" value="VPS45_Sec1"/>
    <property type="match status" value="1"/>
</dbReference>
<feature type="compositionally biased region" description="Polar residues" evidence="2">
    <location>
        <begin position="750"/>
        <end position="759"/>
    </location>
</feature>
<dbReference type="EMBL" id="PUHQ01000016">
    <property type="protein sequence ID" value="KAG0664016.1"/>
    <property type="molecule type" value="Genomic_DNA"/>
</dbReference>
<comment type="caution">
    <text evidence="3">The sequence shown here is derived from an EMBL/GenBank/DDBJ whole genome shotgun (WGS) entry which is preliminary data.</text>
</comment>
<evidence type="ECO:0000313" key="4">
    <source>
        <dbReference type="Proteomes" id="UP000777482"/>
    </source>
</evidence>
<protein>
    <submittedName>
        <fullName evidence="3">Vacuolar sorting protein VPS33/slp1</fullName>
    </submittedName>
</protein>
<dbReference type="InterPro" id="IPR027482">
    <property type="entry name" value="Sec1-like_dom2"/>
</dbReference>
<gene>
    <name evidence="3" type="primary">SEC1</name>
    <name evidence="3" type="ORF">C6P46_001876</name>
</gene>
<comment type="similarity">
    <text evidence="1">Belongs to the STXBP/unc-18/SEC1 family.</text>
</comment>
<organism evidence="3 4">
    <name type="scientific">Rhodotorula mucilaginosa</name>
    <name type="common">Yeast</name>
    <name type="synonym">Rhodotorula rubra</name>
    <dbReference type="NCBI Taxonomy" id="5537"/>
    <lineage>
        <taxon>Eukaryota</taxon>
        <taxon>Fungi</taxon>
        <taxon>Dikarya</taxon>
        <taxon>Basidiomycota</taxon>
        <taxon>Pucciniomycotina</taxon>
        <taxon>Microbotryomycetes</taxon>
        <taxon>Sporidiobolales</taxon>
        <taxon>Sporidiobolaceae</taxon>
        <taxon>Rhodotorula</taxon>
    </lineage>
</organism>
<feature type="region of interest" description="Disordered" evidence="2">
    <location>
        <begin position="54"/>
        <end position="75"/>
    </location>
</feature>
<proteinExistence type="inferred from homology"/>
<evidence type="ECO:0000256" key="1">
    <source>
        <dbReference type="ARBA" id="ARBA00009884"/>
    </source>
</evidence>
<dbReference type="PANTHER" id="PTHR11679">
    <property type="entry name" value="VESICLE PROTEIN SORTING-ASSOCIATED"/>
    <property type="match status" value="1"/>
</dbReference>
<dbReference type="Gene3D" id="1.25.40.60">
    <property type="match status" value="1"/>
</dbReference>
<keyword evidence="4" id="KW-1185">Reference proteome</keyword>
<dbReference type="Pfam" id="PF00995">
    <property type="entry name" value="Sec1"/>
    <property type="match status" value="1"/>
</dbReference>
<dbReference type="GO" id="GO:0016192">
    <property type="term" value="P:vesicle-mediated transport"/>
    <property type="evidence" value="ECO:0007669"/>
    <property type="project" value="InterPro"/>
</dbReference>
<evidence type="ECO:0000313" key="3">
    <source>
        <dbReference type="EMBL" id="KAG0664016.1"/>
    </source>
</evidence>
<name>A0A9P6W3X2_RHOMI</name>
<dbReference type="SUPFAM" id="SSF56815">
    <property type="entry name" value="Sec1/munc18-like (SM) proteins"/>
    <property type="match status" value="1"/>
</dbReference>
<feature type="compositionally biased region" description="Basic residues" evidence="2">
    <location>
        <begin position="765"/>
        <end position="777"/>
    </location>
</feature>
<dbReference type="Gene3D" id="3.40.50.1910">
    <property type="match status" value="1"/>
</dbReference>
<evidence type="ECO:0000256" key="2">
    <source>
        <dbReference type="SAM" id="MobiDB-lite"/>
    </source>
</evidence>
<feature type="region of interest" description="Disordered" evidence="2">
    <location>
        <begin position="680"/>
        <end position="777"/>
    </location>
</feature>
<reference evidence="3 4" key="1">
    <citation type="submission" date="2020-11" db="EMBL/GenBank/DDBJ databases">
        <title>Kefir isolates.</title>
        <authorList>
            <person name="Marcisauskas S."/>
            <person name="Kim Y."/>
            <person name="Blasche S."/>
        </authorList>
    </citation>
    <scope>NUCLEOTIDE SEQUENCE [LARGE SCALE GENOMIC DNA]</scope>
    <source>
        <strain evidence="3 4">KR</strain>
    </source>
</reference>
<dbReference type="AlphaFoldDB" id="A0A9P6W3X2"/>
<feature type="compositionally biased region" description="Low complexity" evidence="2">
    <location>
        <begin position="732"/>
        <end position="748"/>
    </location>
</feature>
<dbReference type="InterPro" id="IPR043154">
    <property type="entry name" value="Sec-1-like_dom1"/>
</dbReference>
<dbReference type="InterPro" id="IPR001619">
    <property type="entry name" value="Sec1-like"/>
</dbReference>
<dbReference type="Gene3D" id="3.40.50.2060">
    <property type="match status" value="1"/>
</dbReference>
<dbReference type="InterPro" id="IPR036045">
    <property type="entry name" value="Sec1-like_sf"/>
</dbReference>
<dbReference type="InterPro" id="IPR043127">
    <property type="entry name" value="Sec-1-like_dom3a"/>
</dbReference>
<feature type="compositionally biased region" description="Low complexity" evidence="2">
    <location>
        <begin position="699"/>
        <end position="710"/>
    </location>
</feature>
<dbReference type="OrthoDB" id="2228at2759"/>
<sequence length="777" mass="84878">MLHSVLSTYEVLEEGVQQVDLITNHRQPQPRLAAVYLLMPTSLNVDLILRDYAPSAQPEPTGKSSKKQVAPQAPQEPPKYAAAYVNFMEGINDALVGKLTDGLPENYLQGLKELYINFHALEPRLFTTRSPRSFFTLYAPPDGPPEHAVARWEDDIGWTARSIVNALATLGEYPLIRYYNPPSSFHAPLGPGLAVGEPIGKRLAERVQAEIDAYARDNSNFPVRVRSNPPCNGDLDRVDVDRESLIHLPSMGAHAQPVTDPPRPRGVLLITDRSMDLNAPFLHEFTYQAMCHDLLPIEEGQRYRHTFINEQGQEEEQEAVLSDEDKVWVEVRHMHMKDALDKLIADFKAYAGEHGGTFGGAGTSINDMKDMLASLPQMRELSLHLTMAEKCMTLFDKKKLPATANVEQCCATGVTPEGKSPKTLVEEMVPLLDDRSVSAIDKVRIIALYIMHRDGVPEGDKKRLYQHARLALHEMDAIDNLGFLGVNVNKDSGRKRKPLFKQREEEDAYDISRYQPALRFMLEEHFKGSLDESTFPYVRDAPVSASRSSAATGAAVPTTGSLRSARPQWTANRAKRVVDAPRQRVLVFMAGGATYSEVRTVYKVSEAANKDVYLGTSHLITPQKFVGDLANLVRGGGGGGSAHTRQGFQPLVKSGKALPPRRPGMPQQAIDQRYPQQVQLPPSAVAPSQQQRVSESRRPSSLVSSLTGSGSSSGGGGTKSSALAPPPPPPTGASSLSHSTSGSSFGGQSMNGSVASNATSGSGGKLKKKGFLKRLID</sequence>
<accession>A0A9P6W3X2</accession>
<dbReference type="Gene3D" id="3.90.830.10">
    <property type="entry name" value="Syntaxin Binding Protein 1, Chain A, domain 2"/>
    <property type="match status" value="1"/>
</dbReference>